<accession>A0ACC0PGJ5</accession>
<evidence type="ECO:0000313" key="1">
    <source>
        <dbReference type="EMBL" id="KAI8564828.1"/>
    </source>
</evidence>
<gene>
    <name evidence="1" type="ORF">RHMOL_Rhmol03G0212700</name>
</gene>
<dbReference type="Proteomes" id="UP001062846">
    <property type="component" value="Chromosome 3"/>
</dbReference>
<keyword evidence="2" id="KW-1185">Reference proteome</keyword>
<reference evidence="1" key="1">
    <citation type="submission" date="2022-02" db="EMBL/GenBank/DDBJ databases">
        <title>Plant Genome Project.</title>
        <authorList>
            <person name="Zhang R.-G."/>
        </authorList>
    </citation>
    <scope>NUCLEOTIDE SEQUENCE</scope>
    <source>
        <strain evidence="1">AT1</strain>
    </source>
</reference>
<protein>
    <submittedName>
        <fullName evidence="1">Uncharacterized protein</fullName>
    </submittedName>
</protein>
<organism evidence="1 2">
    <name type="scientific">Rhododendron molle</name>
    <name type="common">Chinese azalea</name>
    <name type="synonym">Azalea mollis</name>
    <dbReference type="NCBI Taxonomy" id="49168"/>
    <lineage>
        <taxon>Eukaryota</taxon>
        <taxon>Viridiplantae</taxon>
        <taxon>Streptophyta</taxon>
        <taxon>Embryophyta</taxon>
        <taxon>Tracheophyta</taxon>
        <taxon>Spermatophyta</taxon>
        <taxon>Magnoliopsida</taxon>
        <taxon>eudicotyledons</taxon>
        <taxon>Gunneridae</taxon>
        <taxon>Pentapetalae</taxon>
        <taxon>asterids</taxon>
        <taxon>Ericales</taxon>
        <taxon>Ericaceae</taxon>
        <taxon>Ericoideae</taxon>
        <taxon>Rhodoreae</taxon>
        <taxon>Rhododendron</taxon>
    </lineage>
</organism>
<comment type="caution">
    <text evidence="1">The sequence shown here is derived from an EMBL/GenBank/DDBJ whole genome shotgun (WGS) entry which is preliminary data.</text>
</comment>
<dbReference type="EMBL" id="CM046390">
    <property type="protein sequence ID" value="KAI8564828.1"/>
    <property type="molecule type" value="Genomic_DNA"/>
</dbReference>
<evidence type="ECO:0000313" key="2">
    <source>
        <dbReference type="Proteomes" id="UP001062846"/>
    </source>
</evidence>
<name>A0ACC0PGJ5_RHOML</name>
<sequence length="989" mass="107432">MASLGTSTTWSPNSFQLRLALNSRISPAVFLSMRVGKLGRQARVVSSVSANGGGNSWTSSNSSADAFSGWTGADERVDSDRKRWFGELSGIRFSRLGFSTKIRILSGILRAGVAGVIFVAGLTFVTLSISKRNPSRTAQEMEPLATQQELVLASDDQYDRIEQVEKEGKDMKRDNDSLSKTGIENDPSFSTENNEATNENRQSGSDVGYTLKSDDALNNASAQEDLRNESAIDDMSVAPHRSPGTPPLSETKIGYGSLAASNFENLDGSLVTDKSEPVTELKENVIIAKLTNSSVSGAYSTDLSTDNQKDVLGLSGTDNSTFSFDSSSSSTISIPIGSLPSNISVNSPLDAVIEPQVVLKLSGETVNLLSTGKDLDLTKAHVSEEGNKPSSQEHNLKADGSNGTTSLSPVANTVANEQDGNSSNSLNESTTFFESTSPLNSFSSAGIPAPSVVSAALQVLPGKVLVPAVVDQVQGQALAALQVLKVIEPEVQPGDLCTRREYARWLVSASSTLSRNTVSKVYPAMYIENVTELAFDDITPEDPDFPSIQGLAEAGLISSKLSRRDMSSSDEDQSSLCFSPESILSRQDLVSWKMALEKRKLPDADKKILHQLSGFIDIDKINPDACPALVADLSAGENGIIALAFGYTRLFQPDKPVTNAQAAIALATGEGSDIVSEELARIEAESMAESAVAAHSALVAQVEKDVNASFKKELLLEREKIDAVEKLAEAARVELEIIRAERENDNIALMKERAAVESEMEVLSRLRREVEEQLESLMSNKVEISYEKERLGKLLKEAEFENQEIVRLQRELEVERKALSMARAWAEDEAKRAREQAKVLEEARDRWERHGIKVVVDDDLREEENVGVTWLDAGKQLSVEGTVSRAENLVDKLKAMAVDVRGKAKDTISNIIQKVLSLISHLKGLVPTVQQARELRDNAMSKIVSSLEEFTLALKEGAKKVREDCKERAKKVGEECKEGAEKLAQKFKI</sequence>
<proteinExistence type="predicted"/>